<evidence type="ECO:0000313" key="2">
    <source>
        <dbReference type="EMBL" id="JAW15058.1"/>
    </source>
</evidence>
<feature type="signal peptide" evidence="1">
    <location>
        <begin position="1"/>
        <end position="19"/>
    </location>
</feature>
<dbReference type="EMBL" id="GFTR01001368">
    <property type="protein sequence ID" value="JAW15058.1"/>
    <property type="molecule type" value="Transcribed_RNA"/>
</dbReference>
<accession>A0A224XYG6</accession>
<evidence type="ECO:0008006" key="3">
    <source>
        <dbReference type="Google" id="ProtNLM"/>
    </source>
</evidence>
<keyword evidence="1" id="KW-0732">Signal</keyword>
<reference evidence="2" key="1">
    <citation type="journal article" date="2018" name="PLoS Negl. Trop. Dis.">
        <title>An insight into the salivary gland and fat body transcriptome of Panstrongylus lignarius (Hemiptera: Heteroptera), the main vector of Chagas disease in Peru.</title>
        <authorList>
            <person name="Nevoa J.C."/>
            <person name="Mendes M.T."/>
            <person name="da Silva M.V."/>
            <person name="Soares S.C."/>
            <person name="Oliveira C.J.F."/>
            <person name="Ribeiro J.M.C."/>
        </authorList>
    </citation>
    <scope>NUCLEOTIDE SEQUENCE</scope>
</reference>
<protein>
    <recommendedName>
        <fullName evidence="3">Secreted protein</fullName>
    </recommendedName>
</protein>
<proteinExistence type="predicted"/>
<dbReference type="AlphaFoldDB" id="A0A224XYG6"/>
<name>A0A224XYG6_9HEMI</name>
<sequence length="93" mass="11143">MTMVFFVSVCHLQLIQVGALSTNIDSFYSNVSVYFKRIYCRWWQSMLKTAKMFFIHAYHIFARSHKNFQNKCLAPHKRTKLSSMRFFKSPSFM</sequence>
<evidence type="ECO:0000256" key="1">
    <source>
        <dbReference type="SAM" id="SignalP"/>
    </source>
</evidence>
<feature type="chain" id="PRO_5012940123" description="Secreted protein" evidence="1">
    <location>
        <begin position="20"/>
        <end position="93"/>
    </location>
</feature>
<organism evidence="2">
    <name type="scientific">Panstrongylus lignarius</name>
    <dbReference type="NCBI Taxonomy" id="156445"/>
    <lineage>
        <taxon>Eukaryota</taxon>
        <taxon>Metazoa</taxon>
        <taxon>Ecdysozoa</taxon>
        <taxon>Arthropoda</taxon>
        <taxon>Hexapoda</taxon>
        <taxon>Insecta</taxon>
        <taxon>Pterygota</taxon>
        <taxon>Neoptera</taxon>
        <taxon>Paraneoptera</taxon>
        <taxon>Hemiptera</taxon>
        <taxon>Heteroptera</taxon>
        <taxon>Panheteroptera</taxon>
        <taxon>Cimicomorpha</taxon>
        <taxon>Reduviidae</taxon>
        <taxon>Triatominae</taxon>
        <taxon>Panstrongylus</taxon>
    </lineage>
</organism>